<dbReference type="AlphaFoldDB" id="G5BCL4"/>
<keyword evidence="1" id="KW-0723">Serine/threonine-protein kinase</keyword>
<proteinExistence type="predicted"/>
<dbReference type="InterPro" id="IPR011009">
    <property type="entry name" value="Kinase-like_dom_sf"/>
</dbReference>
<dbReference type="Gene3D" id="3.10.20.90">
    <property type="entry name" value="Phosphatidylinositol 3-kinase Catalytic Subunit, Chain A, domain 1"/>
    <property type="match status" value="1"/>
</dbReference>
<dbReference type="EMBL" id="JH169546">
    <property type="protein sequence ID" value="EHB07025.1"/>
    <property type="molecule type" value="Genomic_DNA"/>
</dbReference>
<dbReference type="Pfam" id="PF00069">
    <property type="entry name" value="Pkinase"/>
    <property type="match status" value="1"/>
</dbReference>
<keyword evidence="2" id="KW-0597">Phosphoprotein</keyword>
<dbReference type="GO" id="GO:0004674">
    <property type="term" value="F:protein serine/threonine kinase activity"/>
    <property type="evidence" value="ECO:0007669"/>
    <property type="project" value="UniProtKB-KW"/>
</dbReference>
<dbReference type="SUPFAM" id="SSF56112">
    <property type="entry name" value="Protein kinase-like (PK-like)"/>
    <property type="match status" value="1"/>
</dbReference>
<name>G5BCL4_HETGA</name>
<evidence type="ECO:0000256" key="6">
    <source>
        <dbReference type="ARBA" id="ARBA00022840"/>
    </source>
</evidence>
<dbReference type="Gene3D" id="1.10.510.10">
    <property type="entry name" value="Transferase(Phosphotransferase) domain 1"/>
    <property type="match status" value="1"/>
</dbReference>
<dbReference type="Proteomes" id="UP000006813">
    <property type="component" value="Unassembled WGS sequence"/>
</dbReference>
<evidence type="ECO:0000256" key="7">
    <source>
        <dbReference type="PROSITE-ProRule" id="PRU10141"/>
    </source>
</evidence>
<feature type="binding site" evidence="7">
    <location>
        <position position="210"/>
    </location>
    <ligand>
        <name>ATP</name>
        <dbReference type="ChEBI" id="CHEBI:30616"/>
    </ligand>
</feature>
<evidence type="ECO:0000256" key="3">
    <source>
        <dbReference type="ARBA" id="ARBA00022679"/>
    </source>
</evidence>
<evidence type="ECO:0000313" key="9">
    <source>
        <dbReference type="EMBL" id="EHB07025.1"/>
    </source>
</evidence>
<dbReference type="InParanoid" id="G5BCL4"/>
<accession>G5BCL4</accession>
<dbReference type="STRING" id="10181.G5BCL4"/>
<feature type="domain" description="Protein kinase" evidence="8">
    <location>
        <begin position="177"/>
        <end position="422"/>
    </location>
</feature>
<keyword evidence="6 7" id="KW-0067">ATP-binding</keyword>
<dbReference type="PROSITE" id="PS50011">
    <property type="entry name" value="PROTEIN_KINASE_DOM"/>
    <property type="match status" value="1"/>
</dbReference>
<evidence type="ECO:0000256" key="2">
    <source>
        <dbReference type="ARBA" id="ARBA00022553"/>
    </source>
</evidence>
<evidence type="ECO:0000313" key="10">
    <source>
        <dbReference type="Proteomes" id="UP000006813"/>
    </source>
</evidence>
<dbReference type="FunFam" id="1.10.510.10:FF:000048">
    <property type="entry name" value="Protein kinase C"/>
    <property type="match status" value="1"/>
</dbReference>
<dbReference type="GO" id="GO:0005524">
    <property type="term" value="F:ATP binding"/>
    <property type="evidence" value="ECO:0007669"/>
    <property type="project" value="UniProtKB-UniRule"/>
</dbReference>
<reference evidence="9 10" key="1">
    <citation type="journal article" date="2011" name="Nature">
        <title>Genome sequencing reveals insights into physiology and longevity of the naked mole rat.</title>
        <authorList>
            <person name="Kim E.B."/>
            <person name="Fang X."/>
            <person name="Fushan A.A."/>
            <person name="Huang Z."/>
            <person name="Lobanov A.V."/>
            <person name="Han L."/>
            <person name="Marino S.M."/>
            <person name="Sun X."/>
            <person name="Turanov A.A."/>
            <person name="Yang P."/>
            <person name="Yim S.H."/>
            <person name="Zhao X."/>
            <person name="Kasaikina M.V."/>
            <person name="Stoletzki N."/>
            <person name="Peng C."/>
            <person name="Polak P."/>
            <person name="Xiong Z."/>
            <person name="Kiezun A."/>
            <person name="Zhu Y."/>
            <person name="Chen Y."/>
            <person name="Kryukov G.V."/>
            <person name="Zhang Q."/>
            <person name="Peshkin L."/>
            <person name="Yang L."/>
            <person name="Bronson R.T."/>
            <person name="Buffenstein R."/>
            <person name="Wang B."/>
            <person name="Han C."/>
            <person name="Li Q."/>
            <person name="Chen L."/>
            <person name="Zhao W."/>
            <person name="Sunyaev S.R."/>
            <person name="Park T.J."/>
            <person name="Zhang G."/>
            <person name="Wang J."/>
            <person name="Gladyshev V.N."/>
        </authorList>
    </citation>
    <scope>NUCLEOTIDE SEQUENCE [LARGE SCALE GENOMIC DNA]</scope>
</reference>
<dbReference type="InterPro" id="IPR017441">
    <property type="entry name" value="Protein_kinase_ATP_BS"/>
</dbReference>
<gene>
    <name evidence="9" type="ORF">GW7_01266</name>
</gene>
<evidence type="ECO:0000256" key="1">
    <source>
        <dbReference type="ARBA" id="ARBA00022527"/>
    </source>
</evidence>
<dbReference type="SUPFAM" id="SSF54277">
    <property type="entry name" value="CAD &amp; PB1 domains"/>
    <property type="match status" value="1"/>
</dbReference>
<dbReference type="Gene3D" id="3.30.200.20">
    <property type="entry name" value="Phosphorylase Kinase, domain 1"/>
    <property type="match status" value="1"/>
</dbReference>
<organism evidence="9 10">
    <name type="scientific">Heterocephalus glaber</name>
    <name type="common">Naked mole rat</name>
    <dbReference type="NCBI Taxonomy" id="10181"/>
    <lineage>
        <taxon>Eukaryota</taxon>
        <taxon>Metazoa</taxon>
        <taxon>Chordata</taxon>
        <taxon>Craniata</taxon>
        <taxon>Vertebrata</taxon>
        <taxon>Euteleostomi</taxon>
        <taxon>Mammalia</taxon>
        <taxon>Eutheria</taxon>
        <taxon>Euarchontoglires</taxon>
        <taxon>Glires</taxon>
        <taxon>Rodentia</taxon>
        <taxon>Hystricomorpha</taxon>
        <taxon>Bathyergidae</taxon>
        <taxon>Heterocephalus</taxon>
    </lineage>
</organism>
<evidence type="ECO:0000256" key="5">
    <source>
        <dbReference type="ARBA" id="ARBA00022777"/>
    </source>
</evidence>
<evidence type="ECO:0000259" key="8">
    <source>
        <dbReference type="PROSITE" id="PS50011"/>
    </source>
</evidence>
<keyword evidence="4 7" id="KW-0547">Nucleotide-binding</keyword>
<sequence length="422" mass="48404">MTRNSISFEGLCDKDRDVWCLDNKQLFTTHWVEEEGDPYTVSPQLELEEAIRLSELKKDSELLNHASPRIAEHPKVPCPGQEKSIHHRAAGHWRKLYCANGHAFQAKRFSRKCGQHSLPSETMVPVDPSSTASGPAHTAIPHNLSTHEALEQVDEENEEGNTGERGKASSALGLEDLDLLCEIGRGSYAKVLLVQLKKSDHVYPVKAVKKEHDNMDWIQREKHILQQGSNHPFLVGLHACFQTESRLFLVLDYVNGGDLLYHMQQQIMLSEEHARFYSAEISLAFNYLHQRGMLYRNWKLENVLLDTEGHIKLTDYCVCKAGLQPGDMTSSFCGTPNFMAPEMIRGEDYSFSVDWWNLVILMYQMMTGQSPFYLCHSFDNPYENSIDYLLQEMLEREIFILCCLSEEDASVLERFLNRDQKE</sequence>
<dbReference type="InterPro" id="IPR000719">
    <property type="entry name" value="Prot_kinase_dom"/>
</dbReference>
<dbReference type="PANTHER" id="PTHR24351">
    <property type="entry name" value="RIBOSOMAL PROTEIN S6 KINASE"/>
    <property type="match status" value="1"/>
</dbReference>
<protein>
    <submittedName>
        <fullName evidence="9">Protein kinase C iota type</fullName>
    </submittedName>
</protein>
<keyword evidence="5 9" id="KW-0418">Kinase</keyword>
<dbReference type="PROSITE" id="PS00107">
    <property type="entry name" value="PROTEIN_KINASE_ATP"/>
    <property type="match status" value="1"/>
</dbReference>
<evidence type="ECO:0000256" key="4">
    <source>
        <dbReference type="ARBA" id="ARBA00022741"/>
    </source>
</evidence>
<keyword evidence="3" id="KW-0808">Transferase</keyword>